<evidence type="ECO:0000313" key="5">
    <source>
        <dbReference type="Proteomes" id="UP000298805"/>
    </source>
</evidence>
<dbReference type="Proteomes" id="UP000272781">
    <property type="component" value="Unassembled WGS sequence"/>
</dbReference>
<reference evidence="2" key="3">
    <citation type="submission" date="2019-06" db="EMBL/GenBank/DDBJ databases">
        <title>A comparative analysis of the Nautiliaceae.</title>
        <authorList>
            <person name="Grosche A."/>
            <person name="Smedile F."/>
            <person name="Vetriani C."/>
        </authorList>
    </citation>
    <scope>NUCLEOTIDE SEQUENCE</scope>
    <source>
        <strain evidence="2">TB6</strain>
    </source>
</reference>
<name>A0AAJ4UXR7_9BACT</name>
<dbReference type="EMBL" id="CP027432">
    <property type="protein sequence ID" value="QCI27933.1"/>
    <property type="molecule type" value="Genomic_DNA"/>
</dbReference>
<feature type="coiled-coil region" evidence="1">
    <location>
        <begin position="4"/>
        <end position="64"/>
    </location>
</feature>
<accession>A0AAJ4UXR7</accession>
<dbReference type="Proteomes" id="UP000298805">
    <property type="component" value="Chromosome"/>
</dbReference>
<gene>
    <name evidence="2" type="ORF">C6V80_02805</name>
    <name evidence="3" type="ORF">EDC58_0867</name>
</gene>
<keyword evidence="1" id="KW-0175">Coiled coil</keyword>
<reference evidence="5" key="1">
    <citation type="submission" date="2018-03" db="EMBL/GenBank/DDBJ databases">
        <title>A comparative analysis of the Nautiliaceae.</title>
        <authorList>
            <person name="Grosche A."/>
            <person name="Smedile F."/>
            <person name="Vetriani C."/>
        </authorList>
    </citation>
    <scope>NUCLEOTIDE SEQUENCE [LARGE SCALE GENOMIC DNA]</scope>
    <source>
        <strain evidence="5">TB6</strain>
    </source>
</reference>
<dbReference type="RefSeq" id="WP_123352274.1">
    <property type="nucleotide sequence ID" value="NZ_CP027432.2"/>
</dbReference>
<reference evidence="3 4" key="2">
    <citation type="submission" date="2018-11" db="EMBL/GenBank/DDBJ databases">
        <title>Genomic Encyclopedia of Type Strains, Phase IV (KMG-IV): sequencing the most valuable type-strain genomes for metagenomic binning, comparative biology and taxonomic classification.</title>
        <authorList>
            <person name="Goeker M."/>
        </authorList>
    </citation>
    <scope>NUCLEOTIDE SEQUENCE [LARGE SCALE GENOMIC DNA]</scope>
    <source>
        <strain evidence="3 4">DSM 27783</strain>
    </source>
</reference>
<organism evidence="3 4">
    <name type="scientific">Caminibacter pacificus</name>
    <dbReference type="NCBI Taxonomy" id="1424653"/>
    <lineage>
        <taxon>Bacteria</taxon>
        <taxon>Pseudomonadati</taxon>
        <taxon>Campylobacterota</taxon>
        <taxon>Epsilonproteobacteria</taxon>
        <taxon>Nautiliales</taxon>
        <taxon>Nautiliaceae</taxon>
        <taxon>Caminibacter</taxon>
    </lineage>
</organism>
<protein>
    <submittedName>
        <fullName evidence="3">Uncharacterized protein</fullName>
    </submittedName>
</protein>
<dbReference type="EMBL" id="RJVK01000002">
    <property type="protein sequence ID" value="ROR39889.1"/>
    <property type="molecule type" value="Genomic_DNA"/>
</dbReference>
<keyword evidence="5" id="KW-1185">Reference proteome</keyword>
<sequence length="66" mass="7885">MATIESLDKVLNEVEEELKEALFETEKIKVKYTKASARRLRRHLDNLAKLKVTLRKEMLEYEKNHL</sequence>
<evidence type="ECO:0000313" key="3">
    <source>
        <dbReference type="EMBL" id="ROR39889.1"/>
    </source>
</evidence>
<evidence type="ECO:0000256" key="1">
    <source>
        <dbReference type="SAM" id="Coils"/>
    </source>
</evidence>
<proteinExistence type="predicted"/>
<evidence type="ECO:0000313" key="4">
    <source>
        <dbReference type="Proteomes" id="UP000272781"/>
    </source>
</evidence>
<evidence type="ECO:0000313" key="2">
    <source>
        <dbReference type="EMBL" id="QCI27933.1"/>
    </source>
</evidence>
<dbReference type="AlphaFoldDB" id="A0AAJ4UXR7"/>